<sequence>MPGRGKKCSRKFISHGGVTFIGGDVVLSVRGSRFYCHDMKKKASENLGEVDFDTKAGIVGYVNSLVEL</sequence>
<keyword evidence="2" id="KW-1185">Reference proteome</keyword>
<dbReference type="Proteomes" id="UP001472677">
    <property type="component" value="Unassembled WGS sequence"/>
</dbReference>
<name>A0ABR2FSY3_9ROSI</name>
<proteinExistence type="predicted"/>
<gene>
    <name evidence="1" type="ORF">V6N12_021611</name>
</gene>
<reference evidence="1 2" key="1">
    <citation type="journal article" date="2024" name="G3 (Bethesda)">
        <title>Genome assembly of Hibiscus sabdariffa L. provides insights into metabolisms of medicinal natural products.</title>
        <authorList>
            <person name="Kim T."/>
        </authorList>
    </citation>
    <scope>NUCLEOTIDE SEQUENCE [LARGE SCALE GENOMIC DNA]</scope>
    <source>
        <strain evidence="1">TK-2024</strain>
        <tissue evidence="1">Old leaves</tissue>
    </source>
</reference>
<accession>A0ABR2FSY3</accession>
<comment type="caution">
    <text evidence="1">The sequence shown here is derived from an EMBL/GenBank/DDBJ whole genome shotgun (WGS) entry which is preliminary data.</text>
</comment>
<protein>
    <submittedName>
        <fullName evidence="1">Uncharacterized protein</fullName>
    </submittedName>
</protein>
<evidence type="ECO:0000313" key="2">
    <source>
        <dbReference type="Proteomes" id="UP001472677"/>
    </source>
</evidence>
<evidence type="ECO:0000313" key="1">
    <source>
        <dbReference type="EMBL" id="KAK8587098.1"/>
    </source>
</evidence>
<organism evidence="1 2">
    <name type="scientific">Hibiscus sabdariffa</name>
    <name type="common">roselle</name>
    <dbReference type="NCBI Taxonomy" id="183260"/>
    <lineage>
        <taxon>Eukaryota</taxon>
        <taxon>Viridiplantae</taxon>
        <taxon>Streptophyta</taxon>
        <taxon>Embryophyta</taxon>
        <taxon>Tracheophyta</taxon>
        <taxon>Spermatophyta</taxon>
        <taxon>Magnoliopsida</taxon>
        <taxon>eudicotyledons</taxon>
        <taxon>Gunneridae</taxon>
        <taxon>Pentapetalae</taxon>
        <taxon>rosids</taxon>
        <taxon>malvids</taxon>
        <taxon>Malvales</taxon>
        <taxon>Malvaceae</taxon>
        <taxon>Malvoideae</taxon>
        <taxon>Hibiscus</taxon>
    </lineage>
</organism>
<dbReference type="EMBL" id="JBBPBM010000004">
    <property type="protein sequence ID" value="KAK8587098.1"/>
    <property type="molecule type" value="Genomic_DNA"/>
</dbReference>